<feature type="transmembrane region" description="Helical" evidence="2">
    <location>
        <begin position="64"/>
        <end position="86"/>
    </location>
</feature>
<feature type="transmembrane region" description="Helical" evidence="2">
    <location>
        <begin position="20"/>
        <end position="43"/>
    </location>
</feature>
<evidence type="ECO:0000313" key="4">
    <source>
        <dbReference type="EMBL" id="KAJ7040920.1"/>
    </source>
</evidence>
<accession>A0AAD6T893</accession>
<comment type="caution">
    <text evidence="4">The sequence shown here is derived from an EMBL/GenBank/DDBJ whole genome shotgun (WGS) entry which is preliminary data.</text>
</comment>
<dbReference type="InterPro" id="IPR045339">
    <property type="entry name" value="DUF6534"/>
</dbReference>
<name>A0AAD6T893_9AGAR</name>
<keyword evidence="2" id="KW-0812">Transmembrane</keyword>
<keyword evidence="2" id="KW-0472">Membrane</keyword>
<feature type="region of interest" description="Disordered" evidence="1">
    <location>
        <begin position="164"/>
        <end position="192"/>
    </location>
</feature>
<feature type="domain" description="DUF6534" evidence="3">
    <location>
        <begin position="29"/>
        <end position="114"/>
    </location>
</feature>
<evidence type="ECO:0000256" key="2">
    <source>
        <dbReference type="SAM" id="Phobius"/>
    </source>
</evidence>
<dbReference type="EMBL" id="JARJCM010000019">
    <property type="protein sequence ID" value="KAJ7040920.1"/>
    <property type="molecule type" value="Genomic_DNA"/>
</dbReference>
<gene>
    <name evidence="4" type="ORF">C8F04DRAFT_1253430</name>
</gene>
<dbReference type="Pfam" id="PF20152">
    <property type="entry name" value="DUF6534"/>
    <property type="match status" value="1"/>
</dbReference>
<dbReference type="Proteomes" id="UP001218188">
    <property type="component" value="Unassembled WGS sequence"/>
</dbReference>
<organism evidence="4 5">
    <name type="scientific">Mycena alexandri</name>
    <dbReference type="NCBI Taxonomy" id="1745969"/>
    <lineage>
        <taxon>Eukaryota</taxon>
        <taxon>Fungi</taxon>
        <taxon>Dikarya</taxon>
        <taxon>Basidiomycota</taxon>
        <taxon>Agaricomycotina</taxon>
        <taxon>Agaricomycetes</taxon>
        <taxon>Agaricomycetidae</taxon>
        <taxon>Agaricales</taxon>
        <taxon>Marasmiineae</taxon>
        <taxon>Mycenaceae</taxon>
        <taxon>Mycena</taxon>
    </lineage>
</organism>
<dbReference type="PANTHER" id="PTHR40465">
    <property type="entry name" value="CHROMOSOME 1, WHOLE GENOME SHOTGUN SEQUENCE"/>
    <property type="match status" value="1"/>
</dbReference>
<protein>
    <recommendedName>
        <fullName evidence="3">DUF6534 domain-containing protein</fullName>
    </recommendedName>
</protein>
<evidence type="ECO:0000256" key="1">
    <source>
        <dbReference type="SAM" id="MobiDB-lite"/>
    </source>
</evidence>
<evidence type="ECO:0000313" key="5">
    <source>
        <dbReference type="Proteomes" id="UP001218188"/>
    </source>
</evidence>
<feature type="compositionally biased region" description="Basic and acidic residues" evidence="1">
    <location>
        <begin position="164"/>
        <end position="181"/>
    </location>
</feature>
<dbReference type="PANTHER" id="PTHR40465:SF1">
    <property type="entry name" value="DUF6534 DOMAIN-CONTAINING PROTEIN"/>
    <property type="match status" value="1"/>
</dbReference>
<evidence type="ECO:0000259" key="3">
    <source>
        <dbReference type="Pfam" id="PF20152"/>
    </source>
</evidence>
<dbReference type="AlphaFoldDB" id="A0AAD6T893"/>
<sequence>MAWKCREFPAWADFAHFTGLIIAWMTTTILVDVTITVILVWYLQRAHKTGVQGTDQLVDRIIRLTVQTGLLTSVWALIDLVLFLTLPNASHLIFQIPMAKMYTNSLMSSLNSRGSNWAQDNFDSMVHTSGKFVNPRGLRKHNSTYCLDPGSHPEVFVRVERHEMGDLPGDDKTPTSARDAKNGWVDTASRAV</sequence>
<reference evidence="4" key="1">
    <citation type="submission" date="2023-03" db="EMBL/GenBank/DDBJ databases">
        <title>Massive genome expansion in bonnet fungi (Mycena s.s.) driven by repeated elements and novel gene families across ecological guilds.</title>
        <authorList>
            <consortium name="Lawrence Berkeley National Laboratory"/>
            <person name="Harder C.B."/>
            <person name="Miyauchi S."/>
            <person name="Viragh M."/>
            <person name="Kuo A."/>
            <person name="Thoen E."/>
            <person name="Andreopoulos B."/>
            <person name="Lu D."/>
            <person name="Skrede I."/>
            <person name="Drula E."/>
            <person name="Henrissat B."/>
            <person name="Morin E."/>
            <person name="Kohler A."/>
            <person name="Barry K."/>
            <person name="LaButti K."/>
            <person name="Morin E."/>
            <person name="Salamov A."/>
            <person name="Lipzen A."/>
            <person name="Mereny Z."/>
            <person name="Hegedus B."/>
            <person name="Baldrian P."/>
            <person name="Stursova M."/>
            <person name="Weitz H."/>
            <person name="Taylor A."/>
            <person name="Grigoriev I.V."/>
            <person name="Nagy L.G."/>
            <person name="Martin F."/>
            <person name="Kauserud H."/>
        </authorList>
    </citation>
    <scope>NUCLEOTIDE SEQUENCE</scope>
    <source>
        <strain evidence="4">CBHHK200</strain>
    </source>
</reference>
<proteinExistence type="predicted"/>
<keyword evidence="5" id="KW-1185">Reference proteome</keyword>
<keyword evidence="2" id="KW-1133">Transmembrane helix</keyword>